<accession>A0ABX0HX43</accession>
<feature type="domain" description="Glycosyltransferase subfamily 4-like N-terminal" evidence="2">
    <location>
        <begin position="15"/>
        <end position="174"/>
    </location>
</feature>
<organism evidence="3 4">
    <name type="scientific">Rubrivivax benzoatilyticus</name>
    <dbReference type="NCBI Taxonomy" id="316997"/>
    <lineage>
        <taxon>Bacteria</taxon>
        <taxon>Pseudomonadati</taxon>
        <taxon>Pseudomonadota</taxon>
        <taxon>Betaproteobacteria</taxon>
        <taxon>Burkholderiales</taxon>
        <taxon>Sphaerotilaceae</taxon>
        <taxon>Rubrivivax</taxon>
    </lineage>
</organism>
<dbReference type="RefSeq" id="WP_165713951.1">
    <property type="nucleotide sequence ID" value="NZ_JAAOCD010000002.1"/>
</dbReference>
<name>A0ABX0HX43_9BURK</name>
<evidence type="ECO:0000259" key="1">
    <source>
        <dbReference type="Pfam" id="PF00534"/>
    </source>
</evidence>
<dbReference type="PANTHER" id="PTHR12526">
    <property type="entry name" value="GLYCOSYLTRANSFERASE"/>
    <property type="match status" value="1"/>
</dbReference>
<gene>
    <name evidence="3" type="ORF">G7087_05985</name>
</gene>
<dbReference type="Pfam" id="PF00534">
    <property type="entry name" value="Glycos_transf_1"/>
    <property type="match status" value="1"/>
</dbReference>
<keyword evidence="4" id="KW-1185">Reference proteome</keyword>
<evidence type="ECO:0000259" key="2">
    <source>
        <dbReference type="Pfam" id="PF13439"/>
    </source>
</evidence>
<evidence type="ECO:0000313" key="4">
    <source>
        <dbReference type="Proteomes" id="UP000802098"/>
    </source>
</evidence>
<dbReference type="EMBL" id="JAAOCD010000002">
    <property type="protein sequence ID" value="NHK97920.1"/>
    <property type="molecule type" value="Genomic_DNA"/>
</dbReference>
<dbReference type="Pfam" id="PF13439">
    <property type="entry name" value="Glyco_transf_4"/>
    <property type="match status" value="1"/>
</dbReference>
<sequence length="354" mass="38474">MRVLQLSKFYPPVAGGIESVAWELTEGLRRHGVAVDVLCSHSRYPGVAEHLPGGGEIRRAGKLGTVMSTSIAPSMPWHLARMARHSDIVHLHMPDPMAAAAFWLARPACRLVVHWHSDVIRQRRALWAYEPLQDWLLGRADAVVATSPPYAQASRPLARWRDKVEVVPIGISDNRGEACSLQAAALRRRFRDRRLVFALGRMTYYKGFDVLIEAAAALPDDCAVLIGGDGELLERFRSMVNHLGLAGKVHLLGHIPDHELASHFEACDVFCMSSTVRAEAYGVAMLEAMVMGKPIVATDLPGSGVPWVNRDGETGYNVPAGDRAALAGALARLLTDDALRARCGAATSKSSAAR</sequence>
<dbReference type="Proteomes" id="UP000802098">
    <property type="component" value="Unassembled WGS sequence"/>
</dbReference>
<protein>
    <submittedName>
        <fullName evidence="3">Glycosyltransferase</fullName>
    </submittedName>
</protein>
<evidence type="ECO:0000313" key="3">
    <source>
        <dbReference type="EMBL" id="NHK97920.1"/>
    </source>
</evidence>
<dbReference type="SUPFAM" id="SSF53756">
    <property type="entry name" value="UDP-Glycosyltransferase/glycogen phosphorylase"/>
    <property type="match status" value="1"/>
</dbReference>
<dbReference type="PANTHER" id="PTHR12526:SF627">
    <property type="entry name" value="D-RHAMNOSYLTRANSFERASE WBPZ"/>
    <property type="match status" value="1"/>
</dbReference>
<reference evidence="3 4" key="1">
    <citation type="submission" date="2020-03" db="EMBL/GenBank/DDBJ databases">
        <title>Rubrivivax benzoatilyticus JA2 (sequenced after 10 years sub-culturing).</title>
        <authorList>
            <person name="Gupta D."/>
            <person name="Chintalapati S."/>
            <person name="Chintalapati V.R."/>
        </authorList>
    </citation>
    <scope>NUCLEOTIDE SEQUENCE [LARGE SCALE GENOMIC DNA]</scope>
    <source>
        <strain evidence="3 4">JA2-Mal</strain>
    </source>
</reference>
<proteinExistence type="predicted"/>
<feature type="domain" description="Glycosyl transferase family 1" evidence="1">
    <location>
        <begin position="191"/>
        <end position="348"/>
    </location>
</feature>
<dbReference type="Gene3D" id="3.40.50.2000">
    <property type="entry name" value="Glycogen Phosphorylase B"/>
    <property type="match status" value="2"/>
</dbReference>
<dbReference type="InterPro" id="IPR001296">
    <property type="entry name" value="Glyco_trans_1"/>
</dbReference>
<comment type="caution">
    <text evidence="3">The sequence shown here is derived from an EMBL/GenBank/DDBJ whole genome shotgun (WGS) entry which is preliminary data.</text>
</comment>
<dbReference type="InterPro" id="IPR028098">
    <property type="entry name" value="Glyco_trans_4-like_N"/>
</dbReference>